<organism evidence="1 2">
    <name type="scientific">Mesorhizobium salmacidum</name>
    <dbReference type="NCBI Taxonomy" id="3015171"/>
    <lineage>
        <taxon>Bacteria</taxon>
        <taxon>Pseudomonadati</taxon>
        <taxon>Pseudomonadota</taxon>
        <taxon>Alphaproteobacteria</taxon>
        <taxon>Hyphomicrobiales</taxon>
        <taxon>Phyllobacteriaceae</taxon>
        <taxon>Mesorhizobium</taxon>
    </lineage>
</organism>
<keyword evidence="2" id="KW-1185">Reference proteome</keyword>
<dbReference type="EMBL" id="JAPYKS010000007">
    <property type="protein sequence ID" value="MEI9409342.1"/>
    <property type="molecule type" value="Genomic_DNA"/>
</dbReference>
<name>A0ABU8KVB1_9HYPH</name>
<evidence type="ECO:0000313" key="2">
    <source>
        <dbReference type="Proteomes" id="UP001387293"/>
    </source>
</evidence>
<reference evidence="1 2" key="1">
    <citation type="submission" date="2022-12" db="EMBL/GenBank/DDBJ databases">
        <authorList>
            <person name="Muema E."/>
        </authorList>
    </citation>
    <scope>NUCLEOTIDE SEQUENCE [LARGE SCALE GENOMIC DNA]</scope>
    <source>
        <strain evidence="2">1326</strain>
    </source>
</reference>
<sequence length="353" mass="38948">MVKPQALRILCYAEMQGLPEPEWLIEGVIQKNTASLMFGKSNSFKSFLAIDIGLSIASRRPWHGHAVMPGSSSPDILPAVLFVATEGGNSVGRLRIPAWYGHHGIPENERTAFLYPQEIRLDQPEEVSALIAAITNIELQARPSLKFALIVIDIFGGSMAGSEIEDKTARAWVHGVQRIMRETSAAVLTVAHTGWQDDSRARMHTHFWGSFDTRLKAGGDKEAMTATLTVERHKDADSSGTWGLKLVKAGDSLVPELDATVKTGPRKPMLSAKNRAALNALADALQANGVRKVGSDWPSCDVVLIDHWRQHFYRHSADDTHAAKKKAFQRARDALREAGYVQFFDDHAWLCHG</sequence>
<dbReference type="Pfam" id="PF13481">
    <property type="entry name" value="AAA_25"/>
    <property type="match status" value="1"/>
</dbReference>
<dbReference type="RefSeq" id="WP_337106306.1">
    <property type="nucleotide sequence ID" value="NZ_JAPYKS010000007.1"/>
</dbReference>
<dbReference type="Proteomes" id="UP001387293">
    <property type="component" value="Unassembled WGS sequence"/>
</dbReference>
<gene>
    <name evidence="1" type="ORF">O7A60_11255</name>
</gene>
<evidence type="ECO:0000313" key="1">
    <source>
        <dbReference type="EMBL" id="MEI9409342.1"/>
    </source>
</evidence>
<proteinExistence type="predicted"/>
<accession>A0ABU8KVB1</accession>
<dbReference type="SUPFAM" id="SSF52540">
    <property type="entry name" value="P-loop containing nucleoside triphosphate hydrolases"/>
    <property type="match status" value="1"/>
</dbReference>
<protein>
    <submittedName>
        <fullName evidence="1">AAA family ATPase</fullName>
    </submittedName>
</protein>
<dbReference type="Gene3D" id="3.40.50.300">
    <property type="entry name" value="P-loop containing nucleotide triphosphate hydrolases"/>
    <property type="match status" value="1"/>
</dbReference>
<comment type="caution">
    <text evidence="1">The sequence shown here is derived from an EMBL/GenBank/DDBJ whole genome shotgun (WGS) entry which is preliminary data.</text>
</comment>
<dbReference type="InterPro" id="IPR027417">
    <property type="entry name" value="P-loop_NTPase"/>
</dbReference>